<keyword evidence="2" id="KW-0378">Hydrolase</keyword>
<evidence type="ECO:0000256" key="2">
    <source>
        <dbReference type="ARBA" id="ARBA00022801"/>
    </source>
</evidence>
<organism evidence="8 9">
    <name type="scientific">Neodothiora populina</name>
    <dbReference type="NCBI Taxonomy" id="2781224"/>
    <lineage>
        <taxon>Eukaryota</taxon>
        <taxon>Fungi</taxon>
        <taxon>Dikarya</taxon>
        <taxon>Ascomycota</taxon>
        <taxon>Pezizomycotina</taxon>
        <taxon>Dothideomycetes</taxon>
        <taxon>Dothideomycetidae</taxon>
        <taxon>Dothideales</taxon>
        <taxon>Dothioraceae</taxon>
        <taxon>Neodothiora</taxon>
    </lineage>
</organism>
<proteinExistence type="predicted"/>
<evidence type="ECO:0000256" key="3">
    <source>
        <dbReference type="ARBA" id="ARBA00023239"/>
    </source>
</evidence>
<dbReference type="InterPro" id="IPR027521">
    <property type="entry name" value="Usb1"/>
</dbReference>
<dbReference type="Proteomes" id="UP001562354">
    <property type="component" value="Unassembled WGS sequence"/>
</dbReference>
<evidence type="ECO:0000313" key="9">
    <source>
        <dbReference type="Proteomes" id="UP001562354"/>
    </source>
</evidence>
<keyword evidence="1" id="KW-0540">Nuclease</keyword>
<keyword evidence="4" id="KW-0539">Nucleus</keyword>
<comment type="caution">
    <text evidence="8">The sequence shown here is derived from an EMBL/GenBank/DDBJ whole genome shotgun (WGS) entry which is preliminary data.</text>
</comment>
<name>A0ABR3PDB5_9PEZI</name>
<dbReference type="Gene3D" id="3.90.1140.10">
    <property type="entry name" value="Cyclic phosphodiesterase"/>
    <property type="match status" value="1"/>
</dbReference>
<protein>
    <recommendedName>
        <fullName evidence="5">U6 snRNA phosphodiesterase 1</fullName>
    </recommendedName>
    <alternativeName>
        <fullName evidence="6">3'-5' RNA exonuclease USB1</fullName>
    </alternativeName>
</protein>
<dbReference type="PANTHER" id="PTHR13522">
    <property type="entry name" value="U6 SNRNA PHOSPHODIESTERASE 1"/>
    <property type="match status" value="1"/>
</dbReference>
<evidence type="ECO:0000256" key="1">
    <source>
        <dbReference type="ARBA" id="ARBA00022722"/>
    </source>
</evidence>
<evidence type="ECO:0000256" key="6">
    <source>
        <dbReference type="ARBA" id="ARBA00030030"/>
    </source>
</evidence>
<feature type="region of interest" description="Disordered" evidence="7">
    <location>
        <begin position="35"/>
        <end position="57"/>
    </location>
</feature>
<evidence type="ECO:0000256" key="5">
    <source>
        <dbReference type="ARBA" id="ARBA00029543"/>
    </source>
</evidence>
<dbReference type="PANTHER" id="PTHR13522:SF3">
    <property type="entry name" value="U6 SNRNA PHOSPHODIESTERASE 1"/>
    <property type="match status" value="1"/>
</dbReference>
<gene>
    <name evidence="8" type="ORF">AAFC00_000438</name>
</gene>
<feature type="compositionally biased region" description="Polar residues" evidence="7">
    <location>
        <begin position="297"/>
        <end position="313"/>
    </location>
</feature>
<evidence type="ECO:0000256" key="7">
    <source>
        <dbReference type="SAM" id="MobiDB-lite"/>
    </source>
</evidence>
<evidence type="ECO:0000313" key="8">
    <source>
        <dbReference type="EMBL" id="KAL1303994.1"/>
    </source>
</evidence>
<accession>A0ABR3PDB5</accession>
<feature type="region of interest" description="Disordered" evidence="7">
    <location>
        <begin position="266"/>
        <end position="326"/>
    </location>
</feature>
<reference evidence="8 9" key="1">
    <citation type="submission" date="2024-07" db="EMBL/GenBank/DDBJ databases">
        <title>Draft sequence of the Neodothiora populina.</title>
        <authorList>
            <person name="Drown D.D."/>
            <person name="Schuette U.S."/>
            <person name="Buechlein A.B."/>
            <person name="Rusch D.R."/>
            <person name="Winton L.W."/>
            <person name="Adams G.A."/>
        </authorList>
    </citation>
    <scope>NUCLEOTIDE SEQUENCE [LARGE SCALE GENOMIC DNA]</scope>
    <source>
        <strain evidence="8 9">CPC 39397</strain>
    </source>
</reference>
<keyword evidence="9" id="KW-1185">Reference proteome</keyword>
<sequence>MVLVSYSDSEEEVNAGNDNISALSAVCHDVVSHPPRKRLKISKTNTTKDRDPPPLPADFHNLYSSSVRVSTSDDPSLHGGRKRVVPHVQGNWPAHVYLEWFPDPAQQKCIDNLLLAVSKQSGSLDHSPDTKPGVNSLLETPLGVPLPLHISLSAPLVLRTEIKEAYLDALTDALQPLAKQFRNGITVSPDDLSWHLNENGSRRFLVLRVLERTDPGDQGGRVSPGQGDPQGRETAVQRLDGFQPQQAKELNDVQVEAQKLDQKTINSQACQRRAKAHGDRANSTGLNSLLSTSNRTAKTFNQPELYVSRTTPTKRPLPRASSHATLDNRGDFSGYFHISIAWSLAEPGSCSVSEDKHSSDVEHEASWNQEVRDALRAVESMRITFSEVKVRVGKDVTTLPFGIRRTAQRSLFGGGAAVP</sequence>
<keyword evidence="3" id="KW-0456">Lyase</keyword>
<dbReference type="Pfam" id="PF09749">
    <property type="entry name" value="HVSL"/>
    <property type="match status" value="1"/>
</dbReference>
<feature type="compositionally biased region" description="Low complexity" evidence="7">
    <location>
        <begin position="282"/>
        <end position="296"/>
    </location>
</feature>
<dbReference type="RefSeq" id="XP_069200269.1">
    <property type="nucleotide sequence ID" value="XM_069344130.1"/>
</dbReference>
<evidence type="ECO:0000256" key="4">
    <source>
        <dbReference type="ARBA" id="ARBA00023242"/>
    </source>
</evidence>
<dbReference type="GeneID" id="95974141"/>
<dbReference type="EMBL" id="JBFMKM010000009">
    <property type="protein sequence ID" value="KAL1303994.1"/>
    <property type="molecule type" value="Genomic_DNA"/>
</dbReference>